<keyword evidence="2" id="KW-1185">Reference proteome</keyword>
<evidence type="ECO:0000256" key="1">
    <source>
        <dbReference type="SAM" id="MobiDB-lite"/>
    </source>
</evidence>
<evidence type="ECO:0000313" key="3">
    <source>
        <dbReference type="WBParaSite" id="EN70_6371"/>
    </source>
</evidence>
<protein>
    <submittedName>
        <fullName evidence="3">Uncharacterized protein</fullName>
    </submittedName>
</protein>
<sequence>MTSAEQFAPEISNYYYDQQQQHQQQSNPRLTATNNSATASTPLSGSTYYPNTQYSAPDSSQHGPVGTFMFYRNLGAHLD</sequence>
<dbReference type="AlphaFoldDB" id="A0A1I7VUD8"/>
<feature type="region of interest" description="Disordered" evidence="1">
    <location>
        <begin position="1"/>
        <end position="64"/>
    </location>
</feature>
<dbReference type="STRING" id="7209.A0A1I7VUD8"/>
<feature type="compositionally biased region" description="Polar residues" evidence="1">
    <location>
        <begin position="42"/>
        <end position="62"/>
    </location>
</feature>
<dbReference type="Proteomes" id="UP000095285">
    <property type="component" value="Unassembled WGS sequence"/>
</dbReference>
<feature type="compositionally biased region" description="Low complexity" evidence="1">
    <location>
        <begin position="18"/>
        <end position="41"/>
    </location>
</feature>
<reference evidence="3" key="2">
    <citation type="submission" date="2016-11" db="UniProtKB">
        <authorList>
            <consortium name="WormBaseParasite"/>
        </authorList>
    </citation>
    <scope>IDENTIFICATION</scope>
</reference>
<accession>A0A1I7VUD8</accession>
<proteinExistence type="predicted"/>
<dbReference type="WBParaSite" id="EN70_6371">
    <property type="protein sequence ID" value="EN70_6371"/>
    <property type="gene ID" value="EN70_6371"/>
</dbReference>
<evidence type="ECO:0000313" key="2">
    <source>
        <dbReference type="Proteomes" id="UP000095285"/>
    </source>
</evidence>
<name>A0A1I7VUD8_LOALO</name>
<organism evidence="2 3">
    <name type="scientific">Loa loa</name>
    <name type="common">Eye worm</name>
    <name type="synonym">Filaria loa</name>
    <dbReference type="NCBI Taxonomy" id="7209"/>
    <lineage>
        <taxon>Eukaryota</taxon>
        <taxon>Metazoa</taxon>
        <taxon>Ecdysozoa</taxon>
        <taxon>Nematoda</taxon>
        <taxon>Chromadorea</taxon>
        <taxon>Rhabditida</taxon>
        <taxon>Spirurina</taxon>
        <taxon>Spiruromorpha</taxon>
        <taxon>Filarioidea</taxon>
        <taxon>Onchocercidae</taxon>
        <taxon>Loa</taxon>
    </lineage>
</organism>
<gene>
    <name evidence="3" type="primary">LOAG_09640</name>
</gene>
<reference evidence="2" key="1">
    <citation type="submission" date="2012-04" db="EMBL/GenBank/DDBJ databases">
        <title>The Genome Sequence of Loa loa.</title>
        <authorList>
            <consortium name="The Broad Institute Genome Sequencing Platform"/>
            <consortium name="Broad Institute Genome Sequencing Center for Infectious Disease"/>
            <person name="Nutman T.B."/>
            <person name="Fink D.L."/>
            <person name="Russ C."/>
            <person name="Young S."/>
            <person name="Zeng Q."/>
            <person name="Gargeya S."/>
            <person name="Alvarado L."/>
            <person name="Berlin A."/>
            <person name="Chapman S.B."/>
            <person name="Chen Z."/>
            <person name="Freedman E."/>
            <person name="Gellesch M."/>
            <person name="Goldberg J."/>
            <person name="Griggs A."/>
            <person name="Gujja S."/>
            <person name="Heilman E.R."/>
            <person name="Heiman D."/>
            <person name="Howarth C."/>
            <person name="Mehta T."/>
            <person name="Neiman D."/>
            <person name="Pearson M."/>
            <person name="Roberts A."/>
            <person name="Saif S."/>
            <person name="Shea T."/>
            <person name="Shenoy N."/>
            <person name="Sisk P."/>
            <person name="Stolte C."/>
            <person name="Sykes S."/>
            <person name="White J."/>
            <person name="Yandava C."/>
            <person name="Haas B."/>
            <person name="Henn M.R."/>
            <person name="Nusbaum C."/>
            <person name="Birren B."/>
        </authorList>
    </citation>
    <scope>NUCLEOTIDE SEQUENCE [LARGE SCALE GENOMIC DNA]</scope>
</reference>
<dbReference type="InParanoid" id="A0A1I7VUD8"/>